<dbReference type="PANTHER" id="PTHR13318:SF247">
    <property type="entry name" value="GH16156P"/>
    <property type="match status" value="1"/>
</dbReference>
<accession>A0AAG5DRC9</accession>
<feature type="region of interest" description="Disordered" evidence="1">
    <location>
        <begin position="445"/>
        <end position="464"/>
    </location>
</feature>
<organism evidence="3 4">
    <name type="scientific">Anopheles atroparvus</name>
    <name type="common">European mosquito</name>
    <dbReference type="NCBI Taxonomy" id="41427"/>
    <lineage>
        <taxon>Eukaryota</taxon>
        <taxon>Metazoa</taxon>
        <taxon>Ecdysozoa</taxon>
        <taxon>Arthropoda</taxon>
        <taxon>Hexapoda</taxon>
        <taxon>Insecta</taxon>
        <taxon>Pterygota</taxon>
        <taxon>Neoptera</taxon>
        <taxon>Endopterygota</taxon>
        <taxon>Diptera</taxon>
        <taxon>Nematocera</taxon>
        <taxon>Culicoidea</taxon>
        <taxon>Culicidae</taxon>
        <taxon>Anophelinae</taxon>
        <taxon>Anopheles</taxon>
    </lineage>
</organism>
<feature type="compositionally biased region" description="Basic and acidic residues" evidence="1">
    <location>
        <begin position="9"/>
        <end position="23"/>
    </location>
</feature>
<protein>
    <recommendedName>
        <fullName evidence="2">F-box domain-containing protein</fullName>
    </recommendedName>
</protein>
<feature type="region of interest" description="Disordered" evidence="1">
    <location>
        <begin position="9"/>
        <end position="33"/>
    </location>
</feature>
<dbReference type="Gene3D" id="3.80.10.10">
    <property type="entry name" value="Ribonuclease Inhibitor"/>
    <property type="match status" value="3"/>
</dbReference>
<evidence type="ECO:0000259" key="2">
    <source>
        <dbReference type="PROSITE" id="PS50181"/>
    </source>
</evidence>
<reference evidence="3" key="1">
    <citation type="submission" date="2024-04" db="UniProtKB">
        <authorList>
            <consortium name="EnsemblMetazoa"/>
        </authorList>
    </citation>
    <scope>IDENTIFICATION</scope>
    <source>
        <strain evidence="3">EBRO</strain>
    </source>
</reference>
<keyword evidence="4" id="KW-1185">Reference proteome</keyword>
<dbReference type="Pfam" id="PF12937">
    <property type="entry name" value="F-box-like"/>
    <property type="match status" value="1"/>
</dbReference>
<dbReference type="PANTHER" id="PTHR13318">
    <property type="entry name" value="PARTNER OF PAIRED, ISOFORM B-RELATED"/>
    <property type="match status" value="1"/>
</dbReference>
<sequence length="761" mass="85157">MEPLFTAKCRSETELSTPNDERNQSALSELSASGRKRKLSTDFHTIEPNAKLQLLEQTHIDTEAHISTLSPNLCANLLDLSDEILLLILLQLDGNSLLSLSTTCTRLQILIADRTLWTVADYTTAKLGTQEIQQRTKLLKPITKTLKLRGMTSVYPAELWKVPTLTPAILETIYRRCPQMERLELTEAYFDTHEISIVMFPYSLRSLVLRKCALSAQNQTGNNHYLLPQPHPSSFLSNIYKHLARLEELTIEYCTWFDTHDFMVLSKLPNLRYLSLRGCANIKDSVPYASLATRFGFKKLEVLDLRDTPISDSDVSCFNIVHSLKELLLECPEHLRTEQGLQEYNEAERQRVEQLHRLAAPDRIQNNGAGHGHGVNQPAPREQVGAENAAVPPLVPPPRQGLFEIRVINGVQPGQANGGQPENYIRILRGPDDLLIQNMPYHPPAQADRRAVAPPSPPPPRVGAALAAAAEPPHVGPVPVGIEHNNNNVDRQHIVRIINRDMLLQRREPMDLENPQRFLARPQRIQLHAAYQHIFDAGGNFANRPRAPEPPQPDRAAVVAPELERPVEHAGINVHLRFHGIPNRAANNNQQMQQQQQDPQQQNNPAPQRVLPHVIIMPGIDNFQEIIHRQGNGNHHQLFVNLGMGQQAPNYVSLVSDRGICAYGVSRNELGAALMGGLLHQNLTGLERLSVRNYKLVTDTSLDHLESAAPYLKQLDVTGTSVTAEGVRSFRLSRPGCVVVSDYDRPNEDGAALEHGHQVYQ</sequence>
<dbReference type="GO" id="GO:0031146">
    <property type="term" value="P:SCF-dependent proteasomal ubiquitin-dependent protein catabolic process"/>
    <property type="evidence" value="ECO:0007669"/>
    <property type="project" value="TreeGrafter"/>
</dbReference>
<dbReference type="SMART" id="SM00256">
    <property type="entry name" value="FBOX"/>
    <property type="match status" value="1"/>
</dbReference>
<dbReference type="Proteomes" id="UP000075880">
    <property type="component" value="Unassembled WGS sequence"/>
</dbReference>
<dbReference type="InterPro" id="IPR032675">
    <property type="entry name" value="LRR_dom_sf"/>
</dbReference>
<evidence type="ECO:0000313" key="3">
    <source>
        <dbReference type="EnsemblMetazoa" id="ENSAATROPP013148"/>
    </source>
</evidence>
<dbReference type="GO" id="GO:0019005">
    <property type="term" value="C:SCF ubiquitin ligase complex"/>
    <property type="evidence" value="ECO:0007669"/>
    <property type="project" value="TreeGrafter"/>
</dbReference>
<feature type="domain" description="F-box" evidence="2">
    <location>
        <begin position="74"/>
        <end position="120"/>
    </location>
</feature>
<dbReference type="SUPFAM" id="SSF52047">
    <property type="entry name" value="RNI-like"/>
    <property type="match status" value="1"/>
</dbReference>
<dbReference type="AlphaFoldDB" id="A0AAG5DRC9"/>
<dbReference type="EnsemblMetazoa" id="ENSAATROPT014420">
    <property type="protein sequence ID" value="ENSAATROPP013148"/>
    <property type="gene ID" value="ENSAATROPG011702"/>
</dbReference>
<proteinExistence type="predicted"/>
<evidence type="ECO:0000313" key="4">
    <source>
        <dbReference type="Proteomes" id="UP000075880"/>
    </source>
</evidence>
<name>A0AAG5DRC9_ANOAO</name>
<dbReference type="PROSITE" id="PS50181">
    <property type="entry name" value="FBOX"/>
    <property type="match status" value="1"/>
</dbReference>
<dbReference type="InterPro" id="IPR001810">
    <property type="entry name" value="F-box_dom"/>
</dbReference>
<evidence type="ECO:0000256" key="1">
    <source>
        <dbReference type="SAM" id="MobiDB-lite"/>
    </source>
</evidence>